<dbReference type="OrthoDB" id="2520703at2759"/>
<keyword evidence="2" id="KW-1185">Reference proteome</keyword>
<evidence type="ECO:0000313" key="2">
    <source>
        <dbReference type="Proteomes" id="UP000554235"/>
    </source>
</evidence>
<proteinExistence type="predicted"/>
<reference evidence="1 2" key="1">
    <citation type="submission" date="2020-01" db="EMBL/GenBank/DDBJ databases">
        <title>Identification and distribution of gene clusters putatively required for synthesis of sphingolipid metabolism inhibitors in phylogenetically diverse species of the filamentous fungus Fusarium.</title>
        <authorList>
            <person name="Kim H.-S."/>
            <person name="Busman M."/>
            <person name="Brown D.W."/>
            <person name="Divon H."/>
            <person name="Uhlig S."/>
            <person name="Proctor R.H."/>
        </authorList>
    </citation>
    <scope>NUCLEOTIDE SEQUENCE [LARGE SCALE GENOMIC DNA]</scope>
    <source>
        <strain evidence="1 2">NRRL 20459</strain>
    </source>
</reference>
<comment type="caution">
    <text evidence="1">The sequence shown here is derived from an EMBL/GenBank/DDBJ whole genome shotgun (WGS) entry which is preliminary data.</text>
</comment>
<organism evidence="1 2">
    <name type="scientific">Fusarium albosuccineum</name>
    <dbReference type="NCBI Taxonomy" id="1237068"/>
    <lineage>
        <taxon>Eukaryota</taxon>
        <taxon>Fungi</taxon>
        <taxon>Dikarya</taxon>
        <taxon>Ascomycota</taxon>
        <taxon>Pezizomycotina</taxon>
        <taxon>Sordariomycetes</taxon>
        <taxon>Hypocreomycetidae</taxon>
        <taxon>Hypocreales</taxon>
        <taxon>Nectriaceae</taxon>
        <taxon>Fusarium</taxon>
        <taxon>Fusarium decemcellulare species complex</taxon>
    </lineage>
</organism>
<evidence type="ECO:0000313" key="1">
    <source>
        <dbReference type="EMBL" id="KAF4466983.1"/>
    </source>
</evidence>
<gene>
    <name evidence="1" type="ORF">FALBO_6132</name>
</gene>
<sequence length="524" mass="59705">MLDRLPGDILNEIFCHFCLHCCGQHVQSPEIGARFQLRDRRPRQDPHNRSWYSLDRHALFSLSLSCKALRHVAQSFLYHEFVLGYGDSVRSAYYDFDNRLIPFVRTVGRRRDLAAKVRKVAIHPLLRQNIDAKQIRETLLKAAGVLGIDIIEAWKRRAADASEAEREYWSGSYGDLLQTFFTPELNDAPSQREKEKEDSRPPWGFRILDAELITMLIALLPNLNHLSLWQENNSPIRFCPSSFKALGITNLPNLKTLDTETNPDAIVALANGLETLNIRSISLFNWHATRQLPSVSTLRLTKVAYKRKELERIISWCTGNLCHFIYEARGREVPFVFTRIVNGVYEGPHFSAAHASKALGPHKETLQYFHLDLRLSLGPFRPASIYNEVCDAANFTLRDFTCLREVFLSTDALFAVPTDNDTDEVKGIRQSIADKMPSSLVSLYLAKDIATRMEDLQEGLIGLAQEKDCHPVSFPNLEHVSIDTEDPLEEKVGLIMAGANVNFVYESLPKSKDRPARWIRMKEA</sequence>
<accession>A0A8H4PDM1</accession>
<name>A0A8H4PDM1_9HYPO</name>
<protein>
    <submittedName>
        <fullName evidence="1">Uncharacterized protein</fullName>
    </submittedName>
</protein>
<dbReference type="EMBL" id="JAADYS010000802">
    <property type="protein sequence ID" value="KAF4466983.1"/>
    <property type="molecule type" value="Genomic_DNA"/>
</dbReference>
<dbReference type="Proteomes" id="UP000554235">
    <property type="component" value="Unassembled WGS sequence"/>
</dbReference>
<dbReference type="AlphaFoldDB" id="A0A8H4PDM1"/>